<organism evidence="2 3">
    <name type="scientific">Dyella nitratireducens</name>
    <dbReference type="NCBI Taxonomy" id="1849580"/>
    <lineage>
        <taxon>Bacteria</taxon>
        <taxon>Pseudomonadati</taxon>
        <taxon>Pseudomonadota</taxon>
        <taxon>Gammaproteobacteria</taxon>
        <taxon>Lysobacterales</taxon>
        <taxon>Rhodanobacteraceae</taxon>
        <taxon>Dyella</taxon>
    </lineage>
</organism>
<dbReference type="EMBL" id="BMJA01000004">
    <property type="protein sequence ID" value="GGA46431.1"/>
    <property type="molecule type" value="Genomic_DNA"/>
</dbReference>
<accession>A0ABQ1GLX2</accession>
<feature type="transmembrane region" description="Helical" evidence="1">
    <location>
        <begin position="22"/>
        <end position="43"/>
    </location>
</feature>
<keyword evidence="3" id="KW-1185">Reference proteome</keyword>
<comment type="caution">
    <text evidence="2">The sequence shown here is derived from an EMBL/GenBank/DDBJ whole genome shotgun (WGS) entry which is preliminary data.</text>
</comment>
<protein>
    <submittedName>
        <fullName evidence="2">Uncharacterized protein</fullName>
    </submittedName>
</protein>
<evidence type="ECO:0000313" key="3">
    <source>
        <dbReference type="Proteomes" id="UP000620046"/>
    </source>
</evidence>
<evidence type="ECO:0000313" key="2">
    <source>
        <dbReference type="EMBL" id="GGA46431.1"/>
    </source>
</evidence>
<keyword evidence="1" id="KW-0812">Transmembrane</keyword>
<proteinExistence type="predicted"/>
<dbReference type="Proteomes" id="UP000620046">
    <property type="component" value="Unassembled WGS sequence"/>
</dbReference>
<name>A0ABQ1GLX2_9GAMM</name>
<reference evidence="3" key="1">
    <citation type="journal article" date="2019" name="Int. J. Syst. Evol. Microbiol.">
        <title>The Global Catalogue of Microorganisms (GCM) 10K type strain sequencing project: providing services to taxonomists for standard genome sequencing and annotation.</title>
        <authorList>
            <consortium name="The Broad Institute Genomics Platform"/>
            <consortium name="The Broad Institute Genome Sequencing Center for Infectious Disease"/>
            <person name="Wu L."/>
            <person name="Ma J."/>
        </authorList>
    </citation>
    <scope>NUCLEOTIDE SEQUENCE [LARGE SCALE GENOMIC DNA]</scope>
    <source>
        <strain evidence="3">CGMCC 1.15439</strain>
    </source>
</reference>
<sequence>MGNVWLTSLPRQQSFVWGHKRIGWIVFVVLLTGFIPAGAYRAIYHEEARLHTAHAVLLLIASYQCSSRSLWLCSACG</sequence>
<gene>
    <name evidence="2" type="ORF">GCM10010981_39460</name>
</gene>
<keyword evidence="1" id="KW-1133">Transmembrane helix</keyword>
<keyword evidence="1" id="KW-0472">Membrane</keyword>
<evidence type="ECO:0000256" key="1">
    <source>
        <dbReference type="SAM" id="Phobius"/>
    </source>
</evidence>